<proteinExistence type="predicted"/>
<reference evidence="3" key="2">
    <citation type="submission" date="2021-04" db="EMBL/GenBank/DDBJ databases">
        <authorList>
            <person name="Gilroy R."/>
        </authorList>
    </citation>
    <scope>NUCLEOTIDE SEQUENCE</scope>
    <source>
        <strain evidence="3">ChiHejej3B27-3195</strain>
    </source>
</reference>
<dbReference type="InterPro" id="IPR036163">
    <property type="entry name" value="HMA_dom_sf"/>
</dbReference>
<name>A0A9D1UUW7_9MICC</name>
<dbReference type="PROSITE" id="PS50846">
    <property type="entry name" value="HMA_2"/>
    <property type="match status" value="1"/>
</dbReference>
<protein>
    <submittedName>
        <fullName evidence="3">Heavy-metal-associated domain-containing protein</fullName>
    </submittedName>
</protein>
<evidence type="ECO:0000256" key="1">
    <source>
        <dbReference type="ARBA" id="ARBA00022723"/>
    </source>
</evidence>
<evidence type="ECO:0000259" key="2">
    <source>
        <dbReference type="PROSITE" id="PS50846"/>
    </source>
</evidence>
<gene>
    <name evidence="3" type="ORF">H9871_11945</name>
</gene>
<organism evidence="3 4">
    <name type="scientific">Candidatus Nesterenkonia stercoripullorum</name>
    <dbReference type="NCBI Taxonomy" id="2838701"/>
    <lineage>
        <taxon>Bacteria</taxon>
        <taxon>Bacillati</taxon>
        <taxon>Actinomycetota</taxon>
        <taxon>Actinomycetes</taxon>
        <taxon>Micrococcales</taxon>
        <taxon>Micrococcaceae</taxon>
        <taxon>Nesterenkonia</taxon>
    </lineage>
</organism>
<dbReference type="InterPro" id="IPR000428">
    <property type="entry name" value="Cu-bd"/>
</dbReference>
<dbReference type="PRINTS" id="PR00944">
    <property type="entry name" value="CUEXPORT"/>
</dbReference>
<evidence type="ECO:0000313" key="3">
    <source>
        <dbReference type="EMBL" id="HIX00839.1"/>
    </source>
</evidence>
<dbReference type="CDD" id="cd00371">
    <property type="entry name" value="HMA"/>
    <property type="match status" value="1"/>
</dbReference>
<dbReference type="InterPro" id="IPR006121">
    <property type="entry name" value="HMA_dom"/>
</dbReference>
<evidence type="ECO:0000313" key="4">
    <source>
        <dbReference type="Proteomes" id="UP000824151"/>
    </source>
</evidence>
<comment type="caution">
    <text evidence="3">The sequence shown here is derived from an EMBL/GenBank/DDBJ whole genome shotgun (WGS) entry which is preliminary data.</text>
</comment>
<sequence>METSTFQVTGMSCGHCESAVREEVMQLEGVDEVQVSSRTGELSVTARAPIEDNAVLAAVEEAGYEAVRSA</sequence>
<dbReference type="GO" id="GO:0006825">
    <property type="term" value="P:copper ion transport"/>
    <property type="evidence" value="ECO:0007669"/>
    <property type="project" value="InterPro"/>
</dbReference>
<dbReference type="AlphaFoldDB" id="A0A9D1UUW7"/>
<accession>A0A9D1UUW7</accession>
<feature type="domain" description="HMA" evidence="2">
    <location>
        <begin position="2"/>
        <end position="67"/>
    </location>
</feature>
<keyword evidence="1" id="KW-0479">Metal-binding</keyword>
<dbReference type="Pfam" id="PF00403">
    <property type="entry name" value="HMA"/>
    <property type="match status" value="1"/>
</dbReference>
<dbReference type="Gene3D" id="3.30.70.100">
    <property type="match status" value="1"/>
</dbReference>
<dbReference type="SUPFAM" id="SSF55008">
    <property type="entry name" value="HMA, heavy metal-associated domain"/>
    <property type="match status" value="1"/>
</dbReference>
<dbReference type="Proteomes" id="UP000824151">
    <property type="component" value="Unassembled WGS sequence"/>
</dbReference>
<dbReference type="PROSITE" id="PS01047">
    <property type="entry name" value="HMA_1"/>
    <property type="match status" value="1"/>
</dbReference>
<dbReference type="EMBL" id="DXGD01000444">
    <property type="protein sequence ID" value="HIX00839.1"/>
    <property type="molecule type" value="Genomic_DNA"/>
</dbReference>
<dbReference type="InterPro" id="IPR017969">
    <property type="entry name" value="Heavy-metal-associated_CS"/>
</dbReference>
<reference evidence="3" key="1">
    <citation type="journal article" date="2021" name="PeerJ">
        <title>Extensive microbial diversity within the chicken gut microbiome revealed by metagenomics and culture.</title>
        <authorList>
            <person name="Gilroy R."/>
            <person name="Ravi A."/>
            <person name="Getino M."/>
            <person name="Pursley I."/>
            <person name="Horton D.L."/>
            <person name="Alikhan N.F."/>
            <person name="Baker D."/>
            <person name="Gharbi K."/>
            <person name="Hall N."/>
            <person name="Watson M."/>
            <person name="Adriaenssens E.M."/>
            <person name="Foster-Nyarko E."/>
            <person name="Jarju S."/>
            <person name="Secka A."/>
            <person name="Antonio M."/>
            <person name="Oren A."/>
            <person name="Chaudhuri R.R."/>
            <person name="La Ragione R."/>
            <person name="Hildebrand F."/>
            <person name="Pallen M.J."/>
        </authorList>
    </citation>
    <scope>NUCLEOTIDE SEQUENCE</scope>
    <source>
        <strain evidence="3">ChiHejej3B27-3195</strain>
    </source>
</reference>
<dbReference type="GO" id="GO:0005507">
    <property type="term" value="F:copper ion binding"/>
    <property type="evidence" value="ECO:0007669"/>
    <property type="project" value="InterPro"/>
</dbReference>